<evidence type="ECO:0000313" key="7">
    <source>
        <dbReference type="EMBL" id="KAH0572515.1"/>
    </source>
</evidence>
<reference evidence="6 7" key="1">
    <citation type="journal article" date="2014" name="PLoS Genet.">
        <title>The Genome of Spironucleus salmonicida Highlights a Fish Pathogen Adapted to Fluctuating Environments.</title>
        <authorList>
            <person name="Xu F."/>
            <person name="Jerlstrom-Hultqvist J."/>
            <person name="Einarsson E."/>
            <person name="Astvaldsson A."/>
            <person name="Svard S.G."/>
            <person name="Andersson J.O."/>
        </authorList>
    </citation>
    <scope>NUCLEOTIDE SEQUENCE</scope>
    <source>
        <strain evidence="7">ATCC 50377</strain>
    </source>
</reference>
<feature type="domain" description="Dynein regulatory complex protein 1/2 N-terminal" evidence="4">
    <location>
        <begin position="87"/>
        <end position="181"/>
    </location>
</feature>
<keyword evidence="8" id="KW-1185">Reference proteome</keyword>
<evidence type="ECO:0000256" key="3">
    <source>
        <dbReference type="SAM" id="Coils"/>
    </source>
</evidence>
<dbReference type="GO" id="GO:0070286">
    <property type="term" value="P:axonemal dynein complex assembly"/>
    <property type="evidence" value="ECO:0007669"/>
    <property type="project" value="InterPro"/>
</dbReference>
<reference evidence="7" key="2">
    <citation type="submission" date="2020-12" db="EMBL/GenBank/DDBJ databases">
        <title>New Spironucleus salmonicida genome in near-complete chromosomes.</title>
        <authorList>
            <person name="Xu F."/>
            <person name="Kurt Z."/>
            <person name="Jimenez-Gonzalez A."/>
            <person name="Astvaldsson A."/>
            <person name="Andersson J.O."/>
            <person name="Svard S.G."/>
        </authorList>
    </citation>
    <scope>NUCLEOTIDE SEQUENCE</scope>
    <source>
        <strain evidence="7">ATCC 50377</strain>
    </source>
</reference>
<protein>
    <recommendedName>
        <fullName evidence="9">Dynein regulatory complex protein 1/2 N-terminal domain-containing protein</fullName>
    </recommendedName>
</protein>
<evidence type="ECO:0008006" key="9">
    <source>
        <dbReference type="Google" id="ProtNLM"/>
    </source>
</evidence>
<evidence type="ECO:0000259" key="5">
    <source>
        <dbReference type="Pfam" id="PF14775"/>
    </source>
</evidence>
<dbReference type="Proteomes" id="UP000018208">
    <property type="component" value="Unassembled WGS sequence"/>
</dbReference>
<proteinExistence type="inferred from homology"/>
<dbReference type="Pfam" id="PF14772">
    <property type="entry name" value="NYD-SP28"/>
    <property type="match status" value="1"/>
</dbReference>
<evidence type="ECO:0000256" key="2">
    <source>
        <dbReference type="ARBA" id="ARBA00023054"/>
    </source>
</evidence>
<sequence length="674" mass="77549">MSDQPAFNSERAQRMEDRRKRLQTLLTEIQANANNPVTDNTTENTIQIQQAVAPSDIQVTKSLTHIMTQKQQYASHLSELSKKQFSEAAQIFSNDDTARNTRRKTLEDEKANSQQQDNAFQMRFASLLDKDVQSMAAGIVELRQITIKSLTDRDVVIKAFEDYLNQVDDDFLRLIRENTLEVDDVIGYSRKVIKQLQADCTQQIQQVETAFDAERGEFIKSAEKELDDLRESVWTTENTAMEGRITMAEQYHSDINQQILKDYDEYTSLKRRLESEGVALRHQLEEMRSVYHLNTDKLEYNYKLLASRDIECQNLIVQQKKKISKLQDQLTQLISKYQQIDEQLRSENLELSTSYRRLANIFCELQIKFKLFEAQDTKKFRELWTYHEHKIANHLKDLLLAEQVINESVVCSAPKREIDEQSMLQQIHSMLKRLQASAGVVEDAGKIEIDQNQQNLVDITRSINPIAACTVGQANATRLLIELARKVSFMASEDLLKTLNPGEKLTEQMRTDALLATLGIRNASELDLLFQHATQGGSCQKLKERGEIVQALIEFASELEKRRDLGGNQTAKPENKRGGIWDRKAVAQFWKEIGQIVSPEKATAWKLLEETLKRYQEVLLARVDLVERNDLLAAQNEELRGLLQQYVDGERRGLQVTGQSQYENQDQIGQMGRM</sequence>
<dbReference type="AlphaFoldDB" id="V6LJG3"/>
<organism evidence="6">
    <name type="scientific">Spironucleus salmonicida</name>
    <dbReference type="NCBI Taxonomy" id="348837"/>
    <lineage>
        <taxon>Eukaryota</taxon>
        <taxon>Metamonada</taxon>
        <taxon>Diplomonadida</taxon>
        <taxon>Hexamitidae</taxon>
        <taxon>Hexamitinae</taxon>
        <taxon>Spironucleus</taxon>
    </lineage>
</organism>
<dbReference type="EMBL" id="AUWU02000005">
    <property type="protein sequence ID" value="KAH0572515.1"/>
    <property type="molecule type" value="Genomic_DNA"/>
</dbReference>
<dbReference type="OrthoDB" id="10260459at2759"/>
<dbReference type="VEuPathDB" id="GiardiaDB:SS50377_24626"/>
<gene>
    <name evidence="6" type="ORF">SS50377_15521</name>
    <name evidence="7" type="ORF">SS50377_24626</name>
</gene>
<dbReference type="PANTHER" id="PTHR21625:SF1">
    <property type="entry name" value="DYNEIN REGULATORY COMPLEX PROTEIN 1"/>
    <property type="match status" value="1"/>
</dbReference>
<dbReference type="EMBL" id="KI546115">
    <property type="protein sequence ID" value="EST44523.1"/>
    <property type="molecule type" value="Genomic_DNA"/>
</dbReference>
<dbReference type="GO" id="GO:0060285">
    <property type="term" value="P:cilium-dependent cell motility"/>
    <property type="evidence" value="ECO:0007669"/>
    <property type="project" value="TreeGrafter"/>
</dbReference>
<name>V6LJG3_9EUKA</name>
<dbReference type="PANTHER" id="PTHR21625">
    <property type="entry name" value="NYD-SP28 PROTEIN"/>
    <property type="match status" value="1"/>
</dbReference>
<dbReference type="InterPro" id="IPR039505">
    <property type="entry name" value="DRC1/2_N"/>
</dbReference>
<accession>V6LJG3</accession>
<feature type="coiled-coil region" evidence="3">
    <location>
        <begin position="316"/>
        <end position="350"/>
    </location>
</feature>
<evidence type="ECO:0000313" key="6">
    <source>
        <dbReference type="EMBL" id="EST44523.1"/>
    </source>
</evidence>
<dbReference type="Pfam" id="PF14775">
    <property type="entry name" value="NYD-SP28_assoc"/>
    <property type="match status" value="1"/>
</dbReference>
<keyword evidence="2 3" id="KW-0175">Coiled coil</keyword>
<dbReference type="InterPro" id="IPR039750">
    <property type="entry name" value="DRC1/DRC2"/>
</dbReference>
<dbReference type="GO" id="GO:0003352">
    <property type="term" value="P:regulation of cilium movement"/>
    <property type="evidence" value="ECO:0007669"/>
    <property type="project" value="TreeGrafter"/>
</dbReference>
<feature type="domain" description="Dynein regulatory complex protein 1 C-terminal" evidence="5">
    <location>
        <begin position="588"/>
        <end position="647"/>
    </location>
</feature>
<evidence type="ECO:0000313" key="8">
    <source>
        <dbReference type="Proteomes" id="UP000018208"/>
    </source>
</evidence>
<dbReference type="GO" id="GO:0005858">
    <property type="term" value="C:axonemal dynein complex"/>
    <property type="evidence" value="ECO:0007669"/>
    <property type="project" value="InterPro"/>
</dbReference>
<evidence type="ECO:0000256" key="1">
    <source>
        <dbReference type="ARBA" id="ARBA00009688"/>
    </source>
</evidence>
<feature type="coiled-coil region" evidence="3">
    <location>
        <begin position="219"/>
        <end position="276"/>
    </location>
</feature>
<dbReference type="InterPro" id="IPR029440">
    <property type="entry name" value="DRC1_C"/>
</dbReference>
<evidence type="ECO:0000259" key="4">
    <source>
        <dbReference type="Pfam" id="PF14772"/>
    </source>
</evidence>
<comment type="similarity">
    <text evidence="1">Belongs to the DRC1 family.</text>
</comment>